<feature type="chain" id="PRO_5032791424" evidence="1">
    <location>
        <begin position="34"/>
        <end position="324"/>
    </location>
</feature>
<dbReference type="InterPro" id="IPR046312">
    <property type="entry name" value="DUF6454"/>
</dbReference>
<dbReference type="Proteomes" id="UP000549457">
    <property type="component" value="Unassembled WGS sequence"/>
</dbReference>
<reference evidence="2 3" key="1">
    <citation type="submission" date="2020-08" db="EMBL/GenBank/DDBJ databases">
        <title>Genomic Encyclopedia of Type Strains, Phase IV (KMG-IV): sequencing the most valuable type-strain genomes for metagenomic binning, comparative biology and taxonomic classification.</title>
        <authorList>
            <person name="Goeker M."/>
        </authorList>
    </citation>
    <scope>NUCLEOTIDE SEQUENCE [LARGE SCALE GENOMIC DNA]</scope>
    <source>
        <strain evidence="2 3">DSM 101730</strain>
    </source>
</reference>
<keyword evidence="3" id="KW-1185">Reference proteome</keyword>
<dbReference type="SUPFAM" id="SSF75011">
    <property type="entry name" value="3-carboxy-cis,cis-mucoante lactonizing enzyme"/>
    <property type="match status" value="1"/>
</dbReference>
<evidence type="ECO:0000313" key="2">
    <source>
        <dbReference type="EMBL" id="MBB5223727.1"/>
    </source>
</evidence>
<name>A0A840SNZ0_9RHOB</name>
<comment type="caution">
    <text evidence="2">The sequence shown here is derived from an EMBL/GenBank/DDBJ whole genome shotgun (WGS) entry which is preliminary data.</text>
</comment>
<organism evidence="2 3">
    <name type="scientific">Amaricoccus macauensis</name>
    <dbReference type="NCBI Taxonomy" id="57001"/>
    <lineage>
        <taxon>Bacteria</taxon>
        <taxon>Pseudomonadati</taxon>
        <taxon>Pseudomonadota</taxon>
        <taxon>Alphaproteobacteria</taxon>
        <taxon>Rhodobacterales</taxon>
        <taxon>Paracoccaceae</taxon>
        <taxon>Amaricoccus</taxon>
    </lineage>
</organism>
<dbReference type="RefSeq" id="WP_184153195.1">
    <property type="nucleotide sequence ID" value="NZ_JACHFM010000004.1"/>
</dbReference>
<evidence type="ECO:0000313" key="3">
    <source>
        <dbReference type="Proteomes" id="UP000549457"/>
    </source>
</evidence>
<gene>
    <name evidence="2" type="ORF">HNP73_003681</name>
</gene>
<feature type="signal peptide" evidence="1">
    <location>
        <begin position="1"/>
        <end position="33"/>
    </location>
</feature>
<evidence type="ECO:0000256" key="1">
    <source>
        <dbReference type="SAM" id="SignalP"/>
    </source>
</evidence>
<dbReference type="Pfam" id="PF20055">
    <property type="entry name" value="DUF6454"/>
    <property type="match status" value="1"/>
</dbReference>
<keyword evidence="1" id="KW-0732">Signal</keyword>
<protein>
    <submittedName>
        <fullName evidence="2">Uncharacterized protein</fullName>
    </submittedName>
</protein>
<proteinExistence type="predicted"/>
<dbReference type="EMBL" id="JACHFM010000004">
    <property type="protein sequence ID" value="MBB5223727.1"/>
    <property type="molecule type" value="Genomic_DNA"/>
</dbReference>
<dbReference type="AlphaFoldDB" id="A0A840SNZ0"/>
<accession>A0A840SNZ0</accession>
<sequence>MNTPLPHRPARTPMSLAAILVAAAFGLAHPAIADEGASDLATAFSALDNNATWERVGDEIPVDFEDHHPQGMLKIGDTFFISTVRIAERPAPYDTPKDGFDRSAGKGTGFLLKLSAKGELLGKVELGEGDAYHPGGIDFDGTSIIVPVAEYRPNSSAIIYRVNPETLEATEILRFNDHLGGVTFDRENHRLHAVSWGSRRLYAWDLGSDGKPASASAEPVANPSFYIDYQDCHYAGPARMLCGGLTRYGPEEADQVAVGGLDLVDLERNAPVHQLPVKIWLRPDLVITNNPQFCEAGDNGVDCWFAPEDDATTIYHYHATPAAK</sequence>